<dbReference type="Proteomes" id="UP000238493">
    <property type="component" value="Unassembled WGS sequence"/>
</dbReference>
<proteinExistence type="predicted"/>
<reference evidence="1 2" key="1">
    <citation type="submission" date="2018-02" db="EMBL/GenBank/DDBJ databases">
        <title>Draft genome sequence of Ochrobactrum oryzae found in Brazil.</title>
        <authorList>
            <person name="Cerdeira L."/>
            <person name="Andrade F."/>
            <person name="Zacariotto T."/>
            <person name="Barbosa B."/>
            <person name="Santos S."/>
            <person name="Cassetari V."/>
            <person name="Lincopan N."/>
        </authorList>
    </citation>
    <scope>NUCLEOTIDE SEQUENCE [LARGE SCALE GENOMIC DNA]</scope>
    <source>
        <strain evidence="1 2">OA447</strain>
    </source>
</reference>
<dbReference type="AlphaFoldDB" id="A0A2S7IXT3"/>
<organism evidence="1 2">
    <name type="scientific">Brucella oryzae</name>
    <dbReference type="NCBI Taxonomy" id="335286"/>
    <lineage>
        <taxon>Bacteria</taxon>
        <taxon>Pseudomonadati</taxon>
        <taxon>Pseudomonadota</taxon>
        <taxon>Alphaproteobacteria</taxon>
        <taxon>Hyphomicrobiales</taxon>
        <taxon>Brucellaceae</taxon>
        <taxon>Brucella/Ochrobactrum group</taxon>
        <taxon>Brucella</taxon>
    </lineage>
</organism>
<comment type="caution">
    <text evidence="1">The sequence shown here is derived from an EMBL/GenBank/DDBJ whole genome shotgun (WGS) entry which is preliminary data.</text>
</comment>
<protein>
    <submittedName>
        <fullName evidence="1">Uncharacterized protein</fullName>
    </submittedName>
</protein>
<name>A0A2S7IXT3_9HYPH</name>
<evidence type="ECO:0000313" key="1">
    <source>
        <dbReference type="EMBL" id="PQA72812.1"/>
    </source>
</evidence>
<accession>A0A2S7IXT3</accession>
<gene>
    <name evidence="1" type="ORF">C3731_13945</name>
</gene>
<dbReference type="EMBL" id="PTRC01000024">
    <property type="protein sequence ID" value="PQA72812.1"/>
    <property type="molecule type" value="Genomic_DNA"/>
</dbReference>
<sequence length="81" mass="9278">MALAVSKARYCYRPFAKYAVARVIAHMNRQHTHALVLDTKTDCPDTECISHAVRFFEMIEINNAKRAGARSSWHEEQDIKG</sequence>
<evidence type="ECO:0000313" key="2">
    <source>
        <dbReference type="Proteomes" id="UP000238493"/>
    </source>
</evidence>
<keyword evidence="2" id="KW-1185">Reference proteome</keyword>